<gene>
    <name evidence="2" type="ORF">NX772_01485</name>
</gene>
<evidence type="ECO:0000313" key="2">
    <source>
        <dbReference type="EMBL" id="UWD34485.1"/>
    </source>
</evidence>
<evidence type="ECO:0008006" key="4">
    <source>
        <dbReference type="Google" id="ProtNLM"/>
    </source>
</evidence>
<keyword evidence="1" id="KW-1133">Transmembrane helix</keyword>
<accession>A0ABY5TVA7</accession>
<dbReference type="RefSeq" id="WP_027123556.1">
    <property type="nucleotide sequence ID" value="NZ_CP103423.1"/>
</dbReference>
<dbReference type="NCBIfam" id="NF045849">
    <property type="entry name" value="ICE_MMCAP2_0565"/>
    <property type="match status" value="1"/>
</dbReference>
<keyword evidence="3" id="KW-1185">Reference proteome</keyword>
<sequence length="103" mass="11448">MWLVNFDSNSLNNAITNVSNKTEKLLQQIWGWSSGIVAFILVGALIIEFIRLAISKNPEQKEQIKKQIRIILLVMLGILATVLVLFGSIYGIYKNSALEITGG</sequence>
<keyword evidence="1" id="KW-0812">Transmembrane</keyword>
<feature type="transmembrane region" description="Helical" evidence="1">
    <location>
        <begin position="29"/>
        <end position="50"/>
    </location>
</feature>
<keyword evidence="1" id="KW-0472">Membrane</keyword>
<evidence type="ECO:0000256" key="1">
    <source>
        <dbReference type="SAM" id="Phobius"/>
    </source>
</evidence>
<dbReference type="Proteomes" id="UP001058364">
    <property type="component" value="Chromosome"/>
</dbReference>
<evidence type="ECO:0000313" key="3">
    <source>
        <dbReference type="Proteomes" id="UP001058364"/>
    </source>
</evidence>
<reference evidence="2" key="1">
    <citation type="submission" date="2022-08" db="EMBL/GenBank/DDBJ databases">
        <title>Complete genome sequence of Mycoplasma molare type strain H 542.</title>
        <authorList>
            <person name="Spergser J."/>
        </authorList>
    </citation>
    <scope>NUCLEOTIDE SEQUENCE</scope>
    <source>
        <strain evidence="2">H 542</strain>
    </source>
</reference>
<protein>
    <recommendedName>
        <fullName evidence="4">Preprotein translocase subunit SecE</fullName>
    </recommendedName>
</protein>
<organism evidence="2 3">
    <name type="scientific">Mesomycoplasma molare</name>
    <dbReference type="NCBI Taxonomy" id="171288"/>
    <lineage>
        <taxon>Bacteria</taxon>
        <taxon>Bacillati</taxon>
        <taxon>Mycoplasmatota</taxon>
        <taxon>Mycoplasmoidales</taxon>
        <taxon>Metamycoplasmataceae</taxon>
        <taxon>Mesomycoplasma</taxon>
    </lineage>
</organism>
<feature type="transmembrane region" description="Helical" evidence="1">
    <location>
        <begin position="70"/>
        <end position="93"/>
    </location>
</feature>
<dbReference type="EMBL" id="CP103423">
    <property type="protein sequence ID" value="UWD34485.1"/>
    <property type="molecule type" value="Genomic_DNA"/>
</dbReference>
<name>A0ABY5TVA7_9BACT</name>
<proteinExistence type="predicted"/>